<evidence type="ECO:0000256" key="2">
    <source>
        <dbReference type="SAM" id="Phobius"/>
    </source>
</evidence>
<gene>
    <name evidence="3" type="ORF">ENV60_05820</name>
</gene>
<keyword evidence="2" id="KW-0472">Membrane</keyword>
<protein>
    <submittedName>
        <fullName evidence="3">Uncharacterized protein</fullName>
    </submittedName>
</protein>
<organism evidence="3">
    <name type="scientific">candidate division WOR-3 bacterium</name>
    <dbReference type="NCBI Taxonomy" id="2052148"/>
    <lineage>
        <taxon>Bacteria</taxon>
        <taxon>Bacteria division WOR-3</taxon>
    </lineage>
</organism>
<sequence>MKSYGLIGLLIGLVTVGILVYKAGNIYTWRTLPSPRFNGEGRARGGVSGALAPDVCPEHR</sequence>
<dbReference type="EMBL" id="DTGZ01000105">
    <property type="protein sequence ID" value="HGV97795.1"/>
    <property type="molecule type" value="Genomic_DNA"/>
</dbReference>
<comment type="caution">
    <text evidence="3">The sequence shown here is derived from an EMBL/GenBank/DDBJ whole genome shotgun (WGS) entry which is preliminary data.</text>
</comment>
<evidence type="ECO:0000256" key="1">
    <source>
        <dbReference type="SAM" id="MobiDB-lite"/>
    </source>
</evidence>
<feature type="transmembrane region" description="Helical" evidence="2">
    <location>
        <begin position="6"/>
        <end position="24"/>
    </location>
</feature>
<reference evidence="3" key="1">
    <citation type="journal article" date="2020" name="mSystems">
        <title>Genome- and Community-Level Interaction Insights into Carbon Utilization and Element Cycling Functions of Hydrothermarchaeota in Hydrothermal Sediment.</title>
        <authorList>
            <person name="Zhou Z."/>
            <person name="Liu Y."/>
            <person name="Xu W."/>
            <person name="Pan J."/>
            <person name="Luo Z.H."/>
            <person name="Li M."/>
        </authorList>
    </citation>
    <scope>NUCLEOTIDE SEQUENCE [LARGE SCALE GENOMIC DNA]</scope>
    <source>
        <strain evidence="3">SpSt-774</strain>
    </source>
</reference>
<name>A0A7C4XF23_UNCW3</name>
<dbReference type="AlphaFoldDB" id="A0A7C4XF23"/>
<evidence type="ECO:0000313" key="3">
    <source>
        <dbReference type="EMBL" id="HGV97795.1"/>
    </source>
</evidence>
<accession>A0A7C4XF23</accession>
<keyword evidence="2" id="KW-1133">Transmembrane helix</keyword>
<proteinExistence type="predicted"/>
<keyword evidence="2" id="KW-0812">Transmembrane</keyword>
<feature type="region of interest" description="Disordered" evidence="1">
    <location>
        <begin position="40"/>
        <end position="60"/>
    </location>
</feature>